<sequence length="317" mass="33198">MTVRTMTTVSFADRVVLVTGGGRGLGAAYCREVARRGAAVVVADNGCDVDGNGSDPTPANDVVAEIVADGGRAVACVEDVSTEKGGQMAVELAEGEFGRLDAIVANSGNVFNAPVDDWPTERFESLLRHHLLGAFHVVRPGFEVMKRARYGRIVLVASAAGIFGQHGMLGYSTAKTGMLGLMNVLSLEGADFGIATNAIMPMARTRMADAVTGVGADDPDGSAFLDTLRQDQVAPVVAYLASEACTQTQTVFSAFMGRVAAVQIGISRGWTSPDGSLSAEDVAEHLPEILDTTGLLVPRTLYDEMGYVTSPESLPPK</sequence>
<dbReference type="PANTHER" id="PTHR45024">
    <property type="entry name" value="DEHYDROGENASES, SHORT CHAIN"/>
    <property type="match status" value="1"/>
</dbReference>
<dbReference type="Pfam" id="PF00106">
    <property type="entry name" value="adh_short"/>
    <property type="match status" value="1"/>
</dbReference>
<evidence type="ECO:0000256" key="2">
    <source>
        <dbReference type="ARBA" id="ARBA00023002"/>
    </source>
</evidence>
<comment type="similarity">
    <text evidence="1">Belongs to the short-chain dehydrogenases/reductases (SDR) family.</text>
</comment>
<dbReference type="AlphaFoldDB" id="A0A7I7WMM9"/>
<evidence type="ECO:0000313" key="3">
    <source>
        <dbReference type="EMBL" id="BBZ17801.1"/>
    </source>
</evidence>
<dbReference type="PROSITE" id="PS00061">
    <property type="entry name" value="ADH_SHORT"/>
    <property type="match status" value="1"/>
</dbReference>
<evidence type="ECO:0000313" key="4">
    <source>
        <dbReference type="Proteomes" id="UP000466187"/>
    </source>
</evidence>
<dbReference type="Proteomes" id="UP000466187">
    <property type="component" value="Chromosome"/>
</dbReference>
<dbReference type="SUPFAM" id="SSF51735">
    <property type="entry name" value="NAD(P)-binding Rossmann-fold domains"/>
    <property type="match status" value="1"/>
</dbReference>
<protein>
    <submittedName>
        <fullName evidence="3">Short-chain dehydrogenase</fullName>
    </submittedName>
</protein>
<dbReference type="InterPro" id="IPR036291">
    <property type="entry name" value="NAD(P)-bd_dom_sf"/>
</dbReference>
<keyword evidence="2" id="KW-0560">Oxidoreductase</keyword>
<organism evidence="3 4">
    <name type="scientific">Mycolicibacterium gadium</name>
    <name type="common">Mycobacterium gadium</name>
    <dbReference type="NCBI Taxonomy" id="1794"/>
    <lineage>
        <taxon>Bacteria</taxon>
        <taxon>Bacillati</taxon>
        <taxon>Actinomycetota</taxon>
        <taxon>Actinomycetes</taxon>
        <taxon>Mycobacteriales</taxon>
        <taxon>Mycobacteriaceae</taxon>
        <taxon>Mycolicibacterium</taxon>
    </lineage>
</organism>
<dbReference type="PRINTS" id="PR00081">
    <property type="entry name" value="GDHRDH"/>
</dbReference>
<dbReference type="InterPro" id="IPR020904">
    <property type="entry name" value="Sc_DH/Rdtase_CS"/>
</dbReference>
<dbReference type="PANTHER" id="PTHR45024:SF2">
    <property type="entry name" value="SCP2 DOMAIN-CONTAINING PROTEIN"/>
    <property type="match status" value="1"/>
</dbReference>
<dbReference type="GO" id="GO:0016491">
    <property type="term" value="F:oxidoreductase activity"/>
    <property type="evidence" value="ECO:0007669"/>
    <property type="project" value="UniProtKB-KW"/>
</dbReference>
<dbReference type="InterPro" id="IPR002347">
    <property type="entry name" value="SDR_fam"/>
</dbReference>
<proteinExistence type="inferred from homology"/>
<evidence type="ECO:0000256" key="1">
    <source>
        <dbReference type="ARBA" id="ARBA00006484"/>
    </source>
</evidence>
<dbReference type="InterPro" id="IPR051687">
    <property type="entry name" value="Peroxisomal_Beta-Oxidation"/>
</dbReference>
<dbReference type="EMBL" id="AP022608">
    <property type="protein sequence ID" value="BBZ17801.1"/>
    <property type="molecule type" value="Genomic_DNA"/>
</dbReference>
<dbReference type="KEGG" id="mgad:MGAD_21360"/>
<name>A0A7I7WMM9_MYCGU</name>
<accession>A0A7I7WMM9</accession>
<dbReference type="Gene3D" id="3.40.50.720">
    <property type="entry name" value="NAD(P)-binding Rossmann-like Domain"/>
    <property type="match status" value="1"/>
</dbReference>
<reference evidence="3 4" key="1">
    <citation type="journal article" date="2019" name="Emerg. Microbes Infect.">
        <title>Comprehensive subspecies identification of 175 nontuberculous mycobacteria species based on 7547 genomic profiles.</title>
        <authorList>
            <person name="Matsumoto Y."/>
            <person name="Kinjo T."/>
            <person name="Motooka D."/>
            <person name="Nabeya D."/>
            <person name="Jung N."/>
            <person name="Uechi K."/>
            <person name="Horii T."/>
            <person name="Iida T."/>
            <person name="Fujita J."/>
            <person name="Nakamura S."/>
        </authorList>
    </citation>
    <scope>NUCLEOTIDE SEQUENCE [LARGE SCALE GENOMIC DNA]</scope>
    <source>
        <strain evidence="3 4">JCM 12688</strain>
    </source>
</reference>
<gene>
    <name evidence="3" type="ORF">MGAD_21360</name>
</gene>